<dbReference type="PATRIC" id="fig|1244083.3.peg.499"/>
<evidence type="ECO:0000313" key="2">
    <source>
        <dbReference type="Proteomes" id="UP000011939"/>
    </source>
</evidence>
<dbReference type="AlphaFoldDB" id="M5IRG9"/>
<reference evidence="1 2" key="1">
    <citation type="journal article" date="2013" name="Genome Announc.">
        <title>Genome Sequence of Campylobacter showae UNSWCD, Isolated from a Patient with Crohn's Disease.</title>
        <authorList>
            <person name="Tay A.P."/>
            <person name="Kaakoush N.O."/>
            <person name="Deshpande N.P."/>
            <person name="Chen Z."/>
            <person name="Mitchell H."/>
            <person name="Wilkins M.R."/>
        </authorList>
    </citation>
    <scope>NUCLEOTIDE SEQUENCE [LARGE SCALE GENOMIC DNA]</scope>
    <source>
        <strain evidence="1 2">CSUNSWCD</strain>
    </source>
</reference>
<evidence type="ECO:0000313" key="1">
    <source>
        <dbReference type="EMBL" id="EKU11801.1"/>
    </source>
</evidence>
<gene>
    <name evidence="1" type="ORF">CSUNSWCD_1125</name>
</gene>
<protein>
    <submittedName>
        <fullName evidence="1">Uncharacterized protein</fullName>
    </submittedName>
</protein>
<name>M5IRG9_9BACT</name>
<dbReference type="EMBL" id="AMZQ01000002">
    <property type="protein sequence ID" value="EKU11801.1"/>
    <property type="molecule type" value="Genomic_DNA"/>
</dbReference>
<comment type="caution">
    <text evidence="1">The sequence shown here is derived from an EMBL/GenBank/DDBJ whole genome shotgun (WGS) entry which is preliminary data.</text>
</comment>
<sequence>MASFQSVINSILYILLKFIQNSELGLSLNSIRLTAMIKFGF</sequence>
<organism evidence="1 2">
    <name type="scientific">Campylobacter showae CSUNSWCD</name>
    <dbReference type="NCBI Taxonomy" id="1244083"/>
    <lineage>
        <taxon>Bacteria</taxon>
        <taxon>Pseudomonadati</taxon>
        <taxon>Campylobacterota</taxon>
        <taxon>Epsilonproteobacteria</taxon>
        <taxon>Campylobacterales</taxon>
        <taxon>Campylobacteraceae</taxon>
        <taxon>Campylobacter</taxon>
    </lineage>
</organism>
<dbReference type="Proteomes" id="UP000011939">
    <property type="component" value="Unassembled WGS sequence"/>
</dbReference>
<accession>M5IRG9</accession>
<proteinExistence type="predicted"/>